<keyword evidence="1" id="KW-1133">Transmembrane helix</keyword>
<evidence type="ECO:0000313" key="3">
    <source>
        <dbReference type="Proteomes" id="UP000267798"/>
    </source>
</evidence>
<protein>
    <submittedName>
        <fullName evidence="2">ABC transporter permease</fullName>
    </submittedName>
</protein>
<keyword evidence="1" id="KW-0472">Membrane</keyword>
<dbReference type="PANTHER" id="PTHR36833">
    <property type="entry name" value="SLR0610 PROTEIN-RELATED"/>
    <property type="match status" value="1"/>
</dbReference>
<dbReference type="EMBL" id="QXQB01000005">
    <property type="protein sequence ID" value="RJX37533.1"/>
    <property type="molecule type" value="Genomic_DNA"/>
</dbReference>
<dbReference type="Pfam" id="PF06182">
    <property type="entry name" value="ABC2_membrane_6"/>
    <property type="match status" value="1"/>
</dbReference>
<feature type="transmembrane region" description="Helical" evidence="1">
    <location>
        <begin position="58"/>
        <end position="79"/>
    </location>
</feature>
<dbReference type="Proteomes" id="UP000267798">
    <property type="component" value="Unassembled WGS sequence"/>
</dbReference>
<feature type="transmembrane region" description="Helical" evidence="1">
    <location>
        <begin position="117"/>
        <end position="136"/>
    </location>
</feature>
<accession>A0A3A6PNI5</accession>
<feature type="transmembrane region" description="Helical" evidence="1">
    <location>
        <begin position="21"/>
        <end position="46"/>
    </location>
</feature>
<evidence type="ECO:0000256" key="1">
    <source>
        <dbReference type="SAM" id="Phobius"/>
    </source>
</evidence>
<evidence type="ECO:0000313" key="2">
    <source>
        <dbReference type="EMBL" id="RJX37533.1"/>
    </source>
</evidence>
<sequence length="267" mass="31022">MHYIQLYSRFILIYLKTRLEYRFAFFMDILIQIITFFVMFLGLWIMLNHFQTIRGWTFYEVLFLYNLNILSHGISGMFFMSPMRQLEAMVQNGEFDGILTRPINPLPLLIFKQFQHAYIGHVLLGIGSLILCINKLNLELSGLNIVMLILVLIGATLIQSAIMIMTGCVSFWFVKATSLSNTIIYDLRRFLNYPLSIYNKFIQFLLTFVIPYGFINFYPSLLFLNKEGEVLFTASFQYGTLIVGLLLYMLSITIWSVAVNKYQSTGS</sequence>
<feature type="transmembrane region" description="Helical" evidence="1">
    <location>
        <begin position="235"/>
        <end position="258"/>
    </location>
</feature>
<organism evidence="2 3">
    <name type="scientific">Paenibacillus pinisoli</name>
    <dbReference type="NCBI Taxonomy" id="1276110"/>
    <lineage>
        <taxon>Bacteria</taxon>
        <taxon>Bacillati</taxon>
        <taxon>Bacillota</taxon>
        <taxon>Bacilli</taxon>
        <taxon>Bacillales</taxon>
        <taxon>Paenibacillaceae</taxon>
        <taxon>Paenibacillus</taxon>
    </lineage>
</organism>
<feature type="transmembrane region" description="Helical" evidence="1">
    <location>
        <begin position="148"/>
        <end position="174"/>
    </location>
</feature>
<dbReference type="OrthoDB" id="9788195at2"/>
<comment type="caution">
    <text evidence="2">The sequence shown here is derived from an EMBL/GenBank/DDBJ whole genome shotgun (WGS) entry which is preliminary data.</text>
</comment>
<name>A0A3A6PNI5_9BACL</name>
<dbReference type="AlphaFoldDB" id="A0A3A6PNI5"/>
<keyword evidence="3" id="KW-1185">Reference proteome</keyword>
<dbReference type="InterPro" id="IPR010390">
    <property type="entry name" value="ABC-2_transporter-like"/>
</dbReference>
<dbReference type="PANTHER" id="PTHR36833:SF1">
    <property type="entry name" value="INTEGRAL MEMBRANE TRANSPORT PROTEIN"/>
    <property type="match status" value="1"/>
</dbReference>
<keyword evidence="1" id="KW-0812">Transmembrane</keyword>
<feature type="transmembrane region" description="Helical" evidence="1">
    <location>
        <begin position="195"/>
        <end position="215"/>
    </location>
</feature>
<proteinExistence type="predicted"/>
<gene>
    <name evidence="2" type="ORF">D3P09_21360</name>
</gene>
<reference evidence="2 3" key="1">
    <citation type="submission" date="2018-09" db="EMBL/GenBank/DDBJ databases">
        <title>Paenibacillus aracenensis nov. sp. isolated from a cave in southern Spain.</title>
        <authorList>
            <person name="Jurado V."/>
            <person name="Gutierrez-Patricio S."/>
            <person name="Gonzalez-Pimentel J.L."/>
            <person name="Miller A.Z."/>
            <person name="Laiz L."/>
            <person name="Saiz-Jimenez C."/>
        </authorList>
    </citation>
    <scope>NUCLEOTIDE SEQUENCE [LARGE SCALE GENOMIC DNA]</scope>
    <source>
        <strain evidence="2 3">JCM 19203</strain>
    </source>
</reference>